<dbReference type="PANTHER" id="PTHR42760">
    <property type="entry name" value="SHORT-CHAIN DEHYDROGENASES/REDUCTASES FAMILY MEMBER"/>
    <property type="match status" value="1"/>
</dbReference>
<comment type="similarity">
    <text evidence="1 3">Belongs to the short-chain dehydrogenases/reductases (SDR) family.</text>
</comment>
<dbReference type="EMBL" id="JROC01000030">
    <property type="protein sequence ID" value="KGL66994.1"/>
    <property type="molecule type" value="Genomic_DNA"/>
</dbReference>
<organism evidence="5 6">
    <name type="scientific">Limosilactobacillus mucosae</name>
    <name type="common">Lactobacillus mucosae</name>
    <dbReference type="NCBI Taxonomy" id="97478"/>
    <lineage>
        <taxon>Bacteria</taxon>
        <taxon>Bacillati</taxon>
        <taxon>Bacillota</taxon>
        <taxon>Bacilli</taxon>
        <taxon>Lactobacillales</taxon>
        <taxon>Lactobacillaceae</taxon>
        <taxon>Limosilactobacillus</taxon>
    </lineage>
</organism>
<dbReference type="InterPro" id="IPR020904">
    <property type="entry name" value="Sc_DH/Rdtase_CS"/>
</dbReference>
<dbReference type="InterPro" id="IPR002347">
    <property type="entry name" value="SDR_fam"/>
</dbReference>
<evidence type="ECO:0000259" key="4">
    <source>
        <dbReference type="SMART" id="SM00822"/>
    </source>
</evidence>
<dbReference type="Gene3D" id="3.40.50.720">
    <property type="entry name" value="NAD(P)-binding Rossmann-like Domain"/>
    <property type="match status" value="1"/>
</dbReference>
<dbReference type="SUPFAM" id="SSF51735">
    <property type="entry name" value="NAD(P)-binding Rossmann-fold domains"/>
    <property type="match status" value="1"/>
</dbReference>
<dbReference type="GO" id="GO:0008206">
    <property type="term" value="P:bile acid metabolic process"/>
    <property type="evidence" value="ECO:0007669"/>
    <property type="project" value="UniProtKB-ARBA"/>
</dbReference>
<feature type="domain" description="Ketoreductase" evidence="4">
    <location>
        <begin position="8"/>
        <end position="221"/>
    </location>
</feature>
<comment type="caution">
    <text evidence="5">The sequence shown here is derived from an EMBL/GenBank/DDBJ whole genome shotgun (WGS) entry which is preliminary data.</text>
</comment>
<dbReference type="GO" id="GO:0030497">
    <property type="term" value="P:fatty acid elongation"/>
    <property type="evidence" value="ECO:0007669"/>
    <property type="project" value="TreeGrafter"/>
</dbReference>
<name>A0A099Y9R8_LIMMU</name>
<dbReference type="InterPro" id="IPR036291">
    <property type="entry name" value="NAD(P)-bd_dom_sf"/>
</dbReference>
<dbReference type="PRINTS" id="PR00081">
    <property type="entry name" value="GDHRDH"/>
</dbReference>
<dbReference type="AlphaFoldDB" id="A0A099Y9R8"/>
<dbReference type="PROSITE" id="PS00061">
    <property type="entry name" value="ADH_SHORT"/>
    <property type="match status" value="1"/>
</dbReference>
<dbReference type="GO" id="GO:0016616">
    <property type="term" value="F:oxidoreductase activity, acting on the CH-OH group of donors, NAD or NADP as acceptor"/>
    <property type="evidence" value="ECO:0007669"/>
    <property type="project" value="UniProtKB-ARBA"/>
</dbReference>
<gene>
    <name evidence="5" type="ORF">LX03_05025</name>
</gene>
<evidence type="ECO:0000256" key="3">
    <source>
        <dbReference type="RuleBase" id="RU000363"/>
    </source>
</evidence>
<dbReference type="PRINTS" id="PR00080">
    <property type="entry name" value="SDRFAMILY"/>
</dbReference>
<evidence type="ECO:0000256" key="2">
    <source>
        <dbReference type="ARBA" id="ARBA00023002"/>
    </source>
</evidence>
<keyword evidence="2" id="KW-0560">Oxidoreductase</keyword>
<dbReference type="Proteomes" id="UP000030001">
    <property type="component" value="Unassembled WGS sequence"/>
</dbReference>
<proteinExistence type="inferred from homology"/>
<protein>
    <submittedName>
        <fullName evidence="5">Short-chain dehydrogenase</fullName>
    </submittedName>
</protein>
<accession>A0A099Y9R8</accession>
<dbReference type="SMART" id="SM00822">
    <property type="entry name" value="PKS_KR"/>
    <property type="match status" value="1"/>
</dbReference>
<dbReference type="FunFam" id="3.40.50.720:FF:000084">
    <property type="entry name" value="Short-chain dehydrogenase reductase"/>
    <property type="match status" value="1"/>
</dbReference>
<evidence type="ECO:0000313" key="5">
    <source>
        <dbReference type="EMBL" id="KGL66994.1"/>
    </source>
</evidence>
<evidence type="ECO:0000313" key="6">
    <source>
        <dbReference type="Proteomes" id="UP000030001"/>
    </source>
</evidence>
<evidence type="ECO:0000256" key="1">
    <source>
        <dbReference type="ARBA" id="ARBA00006484"/>
    </source>
</evidence>
<dbReference type="InterPro" id="IPR057326">
    <property type="entry name" value="KR_dom"/>
</dbReference>
<dbReference type="RefSeq" id="WP_034539979.1">
    <property type="nucleotide sequence ID" value="NZ_FNIH01000003.1"/>
</dbReference>
<dbReference type="Pfam" id="PF00106">
    <property type="entry name" value="adh_short"/>
    <property type="match status" value="1"/>
</dbReference>
<dbReference type="PANTHER" id="PTHR42760:SF40">
    <property type="entry name" value="3-OXOACYL-[ACYL-CARRIER-PROTEIN] REDUCTASE, CHLOROPLASTIC"/>
    <property type="match status" value="1"/>
</dbReference>
<reference evidence="5 6" key="1">
    <citation type="submission" date="2014-09" db="EMBL/GenBank/DDBJ databases">
        <title>Lactobacillus mucosae CRL573 Genome Sequencing.</title>
        <authorList>
            <person name="Bleckwedel J."/>
            <person name="Teran L.C."/>
            <person name="Bonacina J."/>
            <person name="Saavedra L."/>
            <person name="Mozzi F.B."/>
            <person name="Raya R.R."/>
        </authorList>
    </citation>
    <scope>NUCLEOTIDE SEQUENCE [LARGE SCALE GENOMIC DNA]</scope>
    <source>
        <strain evidence="5 6">CRL573</strain>
    </source>
</reference>
<sequence length="251" mass="26021">MRYDYDGKNVIVTGATGGIGKEVARGIIAGGGSVALIGLTLDEANKVAAELGEHAHPYAMDQSNRDAVDAAFQQILDDFGRIDVLINVAGIISAKSFDELSPAEWDRTLAVNLTGPFNTVHAIWEHFKNNGGGRIVNVSSVAGKIGGGLLGTTAYASSKAGLNGFTKAIAKEGAKYGIYANAVCPSFTHTGMTAALEADPQKRQRVLSMIPLGRGAAPAEIAQMILFFGCDAASFITGEIGDCDGGIVMDG</sequence>